<gene>
    <name evidence="2" type="ORF">CDEST_13920</name>
</gene>
<dbReference type="RefSeq" id="XP_062786127.1">
    <property type="nucleotide sequence ID" value="XM_062930076.1"/>
</dbReference>
<evidence type="ECO:0000256" key="1">
    <source>
        <dbReference type="SAM" id="MobiDB-lite"/>
    </source>
</evidence>
<name>A0AAX4J0D3_9PEZI</name>
<dbReference type="EMBL" id="CP137313">
    <property type="protein sequence ID" value="WQF88906.1"/>
    <property type="molecule type" value="Genomic_DNA"/>
</dbReference>
<proteinExistence type="predicted"/>
<dbReference type="Proteomes" id="UP001322277">
    <property type="component" value="Chromosome 9"/>
</dbReference>
<evidence type="ECO:0000313" key="3">
    <source>
        <dbReference type="Proteomes" id="UP001322277"/>
    </source>
</evidence>
<feature type="region of interest" description="Disordered" evidence="1">
    <location>
        <begin position="18"/>
        <end position="62"/>
    </location>
</feature>
<reference evidence="3" key="1">
    <citation type="journal article" date="2023" name="bioRxiv">
        <title>Complete genome of the Medicago anthracnose fungus, Colletotrichum destructivum, reveals a mini-chromosome-like region within a core chromosome.</title>
        <authorList>
            <person name="Lapalu N."/>
            <person name="Simon A."/>
            <person name="Lu A."/>
            <person name="Plaumann P.-L."/>
            <person name="Amselem J."/>
            <person name="Pigne S."/>
            <person name="Auger A."/>
            <person name="Koch C."/>
            <person name="Dallery J.-F."/>
            <person name="O'Connell R.J."/>
        </authorList>
    </citation>
    <scope>NUCLEOTIDE SEQUENCE [LARGE SCALE GENOMIC DNA]</scope>
    <source>
        <strain evidence="3">CBS 520.97</strain>
    </source>
</reference>
<protein>
    <submittedName>
        <fullName evidence="2">Uncharacterized protein</fullName>
    </submittedName>
</protein>
<keyword evidence="3" id="KW-1185">Reference proteome</keyword>
<dbReference type="AlphaFoldDB" id="A0AAX4J0D3"/>
<dbReference type="GeneID" id="87950420"/>
<sequence length="157" mass="17596">MAGYAYCPYLPYPSNCKPPWKPRSTTTHEQAVEGDGRVGARVRKKGMARSITGGSGRRDTCIPAKPRLIQKASLRRSPPPDPPGSPLRFTPFGCLLRVFQVVSSLTTHQTGRVYIDRSASSRLGQRPSRQIMYRRSHKKSRKGCAECKRRHMKVSSL</sequence>
<dbReference type="KEGG" id="cdet:87950420"/>
<accession>A0AAX4J0D3</accession>
<evidence type="ECO:0000313" key="2">
    <source>
        <dbReference type="EMBL" id="WQF88906.1"/>
    </source>
</evidence>
<organism evidence="2 3">
    <name type="scientific">Colletotrichum destructivum</name>
    <dbReference type="NCBI Taxonomy" id="34406"/>
    <lineage>
        <taxon>Eukaryota</taxon>
        <taxon>Fungi</taxon>
        <taxon>Dikarya</taxon>
        <taxon>Ascomycota</taxon>
        <taxon>Pezizomycotina</taxon>
        <taxon>Sordariomycetes</taxon>
        <taxon>Hypocreomycetidae</taxon>
        <taxon>Glomerellales</taxon>
        <taxon>Glomerellaceae</taxon>
        <taxon>Colletotrichum</taxon>
        <taxon>Colletotrichum destructivum species complex</taxon>
    </lineage>
</organism>